<dbReference type="AlphaFoldDB" id="A0A2G8RDQ6"/>
<reference evidence="1 2" key="1">
    <citation type="submission" date="2013-09" db="EMBL/GenBank/DDBJ databases">
        <title>Genome sequencing of Phaeobacter antarcticus sp. nov. SM1211.</title>
        <authorList>
            <person name="Zhang X.-Y."/>
            <person name="Liu C."/>
            <person name="Chen X.-L."/>
            <person name="Xie B.-B."/>
            <person name="Qin Q.-L."/>
            <person name="Rong J.-C."/>
            <person name="Zhang Y.-Z."/>
        </authorList>
    </citation>
    <scope>NUCLEOTIDE SEQUENCE [LARGE SCALE GENOMIC DNA]</scope>
    <source>
        <strain evidence="1 2">SM1211</strain>
    </source>
</reference>
<dbReference type="EMBL" id="AWWI01000092">
    <property type="protein sequence ID" value="PIL19687.1"/>
    <property type="molecule type" value="Genomic_DNA"/>
</dbReference>
<comment type="caution">
    <text evidence="1">The sequence shown here is derived from an EMBL/GenBank/DDBJ whole genome shotgun (WGS) entry which is preliminary data.</text>
</comment>
<name>A0A2G8RDQ6_9RHOB</name>
<keyword evidence="2" id="KW-1185">Reference proteome</keyword>
<protein>
    <submittedName>
        <fullName evidence="1">Uncharacterized protein</fullName>
    </submittedName>
</protein>
<evidence type="ECO:0000313" key="2">
    <source>
        <dbReference type="Proteomes" id="UP000231259"/>
    </source>
</evidence>
<dbReference type="Proteomes" id="UP000231259">
    <property type="component" value="Unassembled WGS sequence"/>
</dbReference>
<proteinExistence type="predicted"/>
<evidence type="ECO:0000313" key="1">
    <source>
        <dbReference type="EMBL" id="PIL19687.1"/>
    </source>
</evidence>
<gene>
    <name evidence="1" type="ORF">P775_13410</name>
</gene>
<organism evidence="1 2">
    <name type="scientific">Puniceibacterium antarcticum</name>
    <dbReference type="NCBI Taxonomy" id="1206336"/>
    <lineage>
        <taxon>Bacteria</taxon>
        <taxon>Pseudomonadati</taxon>
        <taxon>Pseudomonadota</taxon>
        <taxon>Alphaproteobacteria</taxon>
        <taxon>Rhodobacterales</taxon>
        <taxon>Paracoccaceae</taxon>
        <taxon>Puniceibacterium</taxon>
    </lineage>
</organism>
<accession>A0A2G8RDQ6</accession>
<sequence>MHVLNVSGCVCYQAFPLPQIGAQLGNLCGRPEATTQQAIAMKLTQPTGISDNYLPTRYVFGVTGVYKYHLKPMMFEYLKCWNPIDTGRFHRDAGDTVRFKPNGKVMQIVCEFAKCPSYQA</sequence>